<dbReference type="RefSeq" id="WP_156711988.1">
    <property type="nucleotide sequence ID" value="NZ_WPHG01000002.1"/>
</dbReference>
<feature type="chain" id="PRO_5032487572" description="Secreted protein" evidence="2">
    <location>
        <begin position="27"/>
        <end position="129"/>
    </location>
</feature>
<feature type="signal peptide" evidence="2">
    <location>
        <begin position="1"/>
        <end position="26"/>
    </location>
</feature>
<proteinExistence type="predicted"/>
<evidence type="ECO:0000313" key="3">
    <source>
        <dbReference type="EMBL" id="MVA96982.1"/>
    </source>
</evidence>
<keyword evidence="4" id="KW-1185">Reference proteome</keyword>
<feature type="region of interest" description="Disordered" evidence="1">
    <location>
        <begin position="72"/>
        <end position="96"/>
    </location>
</feature>
<evidence type="ECO:0000256" key="2">
    <source>
        <dbReference type="SAM" id="SignalP"/>
    </source>
</evidence>
<evidence type="ECO:0000313" key="4">
    <source>
        <dbReference type="Proteomes" id="UP000463224"/>
    </source>
</evidence>
<protein>
    <recommendedName>
        <fullName evidence="5">Secreted protein</fullName>
    </recommendedName>
</protein>
<dbReference type="Proteomes" id="UP000463224">
    <property type="component" value="Unassembled WGS sequence"/>
</dbReference>
<dbReference type="AlphaFoldDB" id="A0A844QCK1"/>
<keyword evidence="2" id="KW-0732">Signal</keyword>
<evidence type="ECO:0000256" key="1">
    <source>
        <dbReference type="SAM" id="MobiDB-lite"/>
    </source>
</evidence>
<feature type="compositionally biased region" description="Basic and acidic residues" evidence="1">
    <location>
        <begin position="74"/>
        <end position="93"/>
    </location>
</feature>
<name>A0A844QCK1_9HYPH</name>
<sequence>MTLRSAIACLLLSGALALAAISGATAAPVFAVQPSTPHGGLALIPVGGCHRDTRRHFVPEFGKTVRHHHRRRDCRPVADEAAQPRKPADCHRDPRLHRVPGAGRIYHRHVGNDCRIRVIRRSSEPAISD</sequence>
<comment type="caution">
    <text evidence="3">The sequence shown here is derived from an EMBL/GenBank/DDBJ whole genome shotgun (WGS) entry which is preliminary data.</text>
</comment>
<gene>
    <name evidence="3" type="ORF">GN330_06945</name>
</gene>
<evidence type="ECO:0008006" key="5">
    <source>
        <dbReference type="Google" id="ProtNLM"/>
    </source>
</evidence>
<accession>A0A844QCK1</accession>
<organism evidence="3 4">
    <name type="scientific">Nitratireductor arenosus</name>
    <dbReference type="NCBI Taxonomy" id="2682096"/>
    <lineage>
        <taxon>Bacteria</taxon>
        <taxon>Pseudomonadati</taxon>
        <taxon>Pseudomonadota</taxon>
        <taxon>Alphaproteobacteria</taxon>
        <taxon>Hyphomicrobiales</taxon>
        <taxon>Phyllobacteriaceae</taxon>
        <taxon>Nitratireductor</taxon>
    </lineage>
</organism>
<reference evidence="3 4" key="1">
    <citation type="submission" date="2019-12" db="EMBL/GenBank/DDBJ databases">
        <title>Nitratireductor arenosus sp. nov., Isolated from sea sand, Jeju island, South Korea.</title>
        <authorList>
            <person name="Kim W."/>
        </authorList>
    </citation>
    <scope>NUCLEOTIDE SEQUENCE [LARGE SCALE GENOMIC DNA]</scope>
    <source>
        <strain evidence="3 4">CAU 1489</strain>
    </source>
</reference>
<dbReference type="EMBL" id="WPHG01000002">
    <property type="protein sequence ID" value="MVA96982.1"/>
    <property type="molecule type" value="Genomic_DNA"/>
</dbReference>